<evidence type="ECO:0000259" key="8">
    <source>
        <dbReference type="PROSITE" id="PS50109"/>
    </source>
</evidence>
<accession>A0A081NMB8</accession>
<evidence type="ECO:0000256" key="1">
    <source>
        <dbReference type="ARBA" id="ARBA00000085"/>
    </source>
</evidence>
<sequence>MHGSHFFQSGKWLVGFFLLALGLSPQVMAHPSLEPTVITENTEKLNLVMIAEYLEDTQGVLRVEELEKPEYSRQFKPVDHGALDSGISQAVIWLRFDLKYISYVGEESGEWLIEVAYPALDLVTLYLMGFEGVFQEYNSGDKYPFDIRTVAHPSFIFPIEIYNGDTTHFYLRVETTGSMQIPVKLWSPLAYLEQSNRADTLYGAIYGILLVMLFYNLMLFIRIREQSYFYYVIYIAGFLLYLLSINGTGMAHFWPDYPMINSGAPFFMSIAGVSGVLFAQSFLKLAEKSAVMNRFYTAMLMAGLLIVPFTLITHNGLASRLVMIQVLPTLPVMMLTGLYFWLFKGDRSARFFFFAFATFLTGAGIYSLMLLGLLPSNALTRNIIPIGLSIEVTLLSLALASRIRGVREDRVLVEQRARQEQDKTNQRLLEAGRLKDEFLSAVSRELKTPLNTLKKTLDQMESDSQKEMIQSARHSVRDMSGIISNLLSLSEIQSGSVSVKNSPFNIRRQLKIMEDQFSSLCVKKGLSFDTSVKEMPETLYGDSQKLFKALSLVLENAIKFTDEGGVSLSASTRPHEQPGKIRLQIIVDDTGVGIDPSSSRDIFQAFQKLENTGDSQSAGPGLGLTICRQLMHMIGGTVSYNSRSEGGSRFELSVTCLVELH</sequence>
<dbReference type="InterPro" id="IPR003594">
    <property type="entry name" value="HATPase_dom"/>
</dbReference>
<dbReference type="Proteomes" id="UP000028073">
    <property type="component" value="Unassembled WGS sequence"/>
</dbReference>
<feature type="transmembrane region" description="Helical" evidence="7">
    <location>
        <begin position="201"/>
        <end position="221"/>
    </location>
</feature>
<dbReference type="InterPro" id="IPR050736">
    <property type="entry name" value="Sensor_HK_Regulatory"/>
</dbReference>
<dbReference type="eggNOG" id="COG4251">
    <property type="taxonomic scope" value="Bacteria"/>
</dbReference>
<dbReference type="Gene3D" id="3.30.565.10">
    <property type="entry name" value="Histidine kinase-like ATPase, C-terminal domain"/>
    <property type="match status" value="1"/>
</dbReference>
<feature type="transmembrane region" description="Helical" evidence="7">
    <location>
        <begin position="383"/>
        <end position="400"/>
    </location>
</feature>
<dbReference type="InterPro" id="IPR011623">
    <property type="entry name" value="7TMR_DISM_rcpt_extracell_dom1"/>
</dbReference>
<dbReference type="EC" id="2.7.13.3" evidence="2"/>
<dbReference type="Gene3D" id="2.60.40.2380">
    <property type="match status" value="1"/>
</dbReference>
<dbReference type="OrthoDB" id="9809567at2"/>
<keyword evidence="10" id="KW-1185">Reference proteome</keyword>
<dbReference type="InterPro" id="IPR005467">
    <property type="entry name" value="His_kinase_dom"/>
</dbReference>
<organism evidence="9 10">
    <name type="scientific">Endozoicomonas numazuensis</name>
    <dbReference type="NCBI Taxonomy" id="1137799"/>
    <lineage>
        <taxon>Bacteria</taxon>
        <taxon>Pseudomonadati</taxon>
        <taxon>Pseudomonadota</taxon>
        <taxon>Gammaproteobacteria</taxon>
        <taxon>Oceanospirillales</taxon>
        <taxon>Endozoicomonadaceae</taxon>
        <taxon>Endozoicomonas</taxon>
    </lineage>
</organism>
<keyword evidence="4" id="KW-0808">Transferase</keyword>
<feature type="transmembrane region" description="Helical" evidence="7">
    <location>
        <begin position="351"/>
        <end position="371"/>
    </location>
</feature>
<gene>
    <name evidence="9" type="ORF">GZ78_06730</name>
</gene>
<dbReference type="SUPFAM" id="SSF55874">
    <property type="entry name" value="ATPase domain of HSP90 chaperone/DNA topoisomerase II/histidine kinase"/>
    <property type="match status" value="1"/>
</dbReference>
<proteinExistence type="predicted"/>
<dbReference type="InterPro" id="IPR003661">
    <property type="entry name" value="HisK_dim/P_dom"/>
</dbReference>
<feature type="transmembrane region" description="Helical" evidence="7">
    <location>
        <begin position="322"/>
        <end position="342"/>
    </location>
</feature>
<dbReference type="SMART" id="SM00387">
    <property type="entry name" value="HATPase_c"/>
    <property type="match status" value="1"/>
</dbReference>
<dbReference type="RefSeq" id="WP_034833504.1">
    <property type="nucleotide sequence ID" value="NZ_JOKH01000001.1"/>
</dbReference>
<keyword evidence="7" id="KW-1133">Transmembrane helix</keyword>
<dbReference type="CDD" id="cd00082">
    <property type="entry name" value="HisKA"/>
    <property type="match status" value="1"/>
</dbReference>
<dbReference type="InterPro" id="IPR011622">
    <property type="entry name" value="7TMR_DISM_rcpt_extracell_dom2"/>
</dbReference>
<feature type="transmembrane region" description="Helical" evidence="7">
    <location>
        <begin position="228"/>
        <end position="254"/>
    </location>
</feature>
<keyword evidence="7" id="KW-0472">Membrane</keyword>
<reference evidence="9 10" key="1">
    <citation type="submission" date="2014-06" db="EMBL/GenBank/DDBJ databases">
        <title>Whole Genome Sequences of Three Symbiotic Endozoicomonas Bacteria.</title>
        <authorList>
            <person name="Neave M.J."/>
            <person name="Apprill A."/>
            <person name="Voolstra C.R."/>
        </authorList>
    </citation>
    <scope>NUCLEOTIDE SEQUENCE [LARGE SCALE GENOMIC DNA]</scope>
    <source>
        <strain evidence="9 10">DSM 25634</strain>
    </source>
</reference>
<keyword evidence="5" id="KW-0418">Kinase</keyword>
<comment type="catalytic activity">
    <reaction evidence="1">
        <text>ATP + protein L-histidine = ADP + protein N-phospho-L-histidine.</text>
        <dbReference type="EC" id="2.7.13.3"/>
    </reaction>
</comment>
<protein>
    <recommendedName>
        <fullName evidence="2">histidine kinase</fullName>
        <ecNumber evidence="2">2.7.13.3</ecNumber>
    </recommendedName>
</protein>
<dbReference type="GO" id="GO:0000155">
    <property type="term" value="F:phosphorelay sensor kinase activity"/>
    <property type="evidence" value="ECO:0007669"/>
    <property type="project" value="InterPro"/>
</dbReference>
<feature type="domain" description="Histidine kinase" evidence="8">
    <location>
        <begin position="441"/>
        <end position="658"/>
    </location>
</feature>
<dbReference type="Pfam" id="PF07696">
    <property type="entry name" value="7TMR-DISMED2"/>
    <property type="match status" value="1"/>
</dbReference>
<dbReference type="Pfam" id="PF02518">
    <property type="entry name" value="HATPase_c"/>
    <property type="match status" value="1"/>
</dbReference>
<dbReference type="Gene3D" id="1.10.287.130">
    <property type="match status" value="1"/>
</dbReference>
<evidence type="ECO:0000256" key="6">
    <source>
        <dbReference type="ARBA" id="ARBA00023012"/>
    </source>
</evidence>
<name>A0A081NMB8_9GAMM</name>
<dbReference type="PRINTS" id="PR00344">
    <property type="entry name" value="BCTRLSENSOR"/>
</dbReference>
<comment type="caution">
    <text evidence="9">The sequence shown here is derived from an EMBL/GenBank/DDBJ whole genome shotgun (WGS) entry which is preliminary data.</text>
</comment>
<dbReference type="PANTHER" id="PTHR43711:SF26">
    <property type="entry name" value="SENSOR HISTIDINE KINASE RCSC"/>
    <property type="match status" value="1"/>
</dbReference>
<evidence type="ECO:0000313" key="10">
    <source>
        <dbReference type="Proteomes" id="UP000028073"/>
    </source>
</evidence>
<dbReference type="InterPro" id="IPR036890">
    <property type="entry name" value="HATPase_C_sf"/>
</dbReference>
<evidence type="ECO:0000313" key="9">
    <source>
        <dbReference type="EMBL" id="KEQ19591.1"/>
    </source>
</evidence>
<keyword evidence="3" id="KW-0597">Phosphoprotein</keyword>
<dbReference type="Pfam" id="PF00512">
    <property type="entry name" value="HisKA"/>
    <property type="match status" value="1"/>
</dbReference>
<evidence type="ECO:0000256" key="4">
    <source>
        <dbReference type="ARBA" id="ARBA00022679"/>
    </source>
</evidence>
<keyword evidence="7" id="KW-0812">Transmembrane</keyword>
<evidence type="ECO:0000256" key="2">
    <source>
        <dbReference type="ARBA" id="ARBA00012438"/>
    </source>
</evidence>
<feature type="transmembrane region" description="Helical" evidence="7">
    <location>
        <begin position="266"/>
        <end position="283"/>
    </location>
</feature>
<dbReference type="PANTHER" id="PTHR43711">
    <property type="entry name" value="TWO-COMPONENT HISTIDINE KINASE"/>
    <property type="match status" value="1"/>
</dbReference>
<dbReference type="SUPFAM" id="SSF47384">
    <property type="entry name" value="Homodimeric domain of signal transducing histidine kinase"/>
    <property type="match status" value="1"/>
</dbReference>
<dbReference type="InterPro" id="IPR004358">
    <property type="entry name" value="Sig_transdc_His_kin-like_C"/>
</dbReference>
<evidence type="ECO:0000256" key="5">
    <source>
        <dbReference type="ARBA" id="ARBA00022777"/>
    </source>
</evidence>
<evidence type="ECO:0000256" key="3">
    <source>
        <dbReference type="ARBA" id="ARBA00022553"/>
    </source>
</evidence>
<evidence type="ECO:0000256" key="7">
    <source>
        <dbReference type="SAM" id="Phobius"/>
    </source>
</evidence>
<dbReference type="PROSITE" id="PS50109">
    <property type="entry name" value="HIS_KIN"/>
    <property type="match status" value="1"/>
</dbReference>
<dbReference type="AlphaFoldDB" id="A0A081NMB8"/>
<dbReference type="EMBL" id="JOKH01000001">
    <property type="protein sequence ID" value="KEQ19591.1"/>
    <property type="molecule type" value="Genomic_DNA"/>
</dbReference>
<feature type="transmembrane region" description="Helical" evidence="7">
    <location>
        <begin position="295"/>
        <end position="316"/>
    </location>
</feature>
<dbReference type="Pfam" id="PF07695">
    <property type="entry name" value="7TMR-DISM_7TM"/>
    <property type="match status" value="1"/>
</dbReference>
<dbReference type="InterPro" id="IPR036097">
    <property type="entry name" value="HisK_dim/P_sf"/>
</dbReference>
<keyword evidence="6" id="KW-0902">Two-component regulatory system</keyword>
<dbReference type="SMART" id="SM00388">
    <property type="entry name" value="HisKA"/>
    <property type="match status" value="1"/>
</dbReference>
<dbReference type="STRING" id="1137799.GZ78_06730"/>